<proteinExistence type="predicted"/>
<dbReference type="EMBL" id="CAJZBQ010000005">
    <property type="protein sequence ID" value="CAG9311875.1"/>
    <property type="molecule type" value="Genomic_DNA"/>
</dbReference>
<gene>
    <name evidence="1" type="ORF">BSTOLATCC_MIC5135</name>
</gene>
<reference evidence="1" key="1">
    <citation type="submission" date="2021-09" db="EMBL/GenBank/DDBJ databases">
        <authorList>
            <consortium name="AG Swart"/>
            <person name="Singh M."/>
            <person name="Singh A."/>
            <person name="Seah K."/>
            <person name="Emmerich C."/>
        </authorList>
    </citation>
    <scope>NUCLEOTIDE SEQUENCE</scope>
    <source>
        <strain evidence="1">ATCC30299</strain>
    </source>
</reference>
<comment type="caution">
    <text evidence="1">The sequence shown here is derived from an EMBL/GenBank/DDBJ whole genome shotgun (WGS) entry which is preliminary data.</text>
</comment>
<dbReference type="Proteomes" id="UP001162131">
    <property type="component" value="Unassembled WGS sequence"/>
</dbReference>
<organism evidence="1 2">
    <name type="scientific">Blepharisma stoltei</name>
    <dbReference type="NCBI Taxonomy" id="1481888"/>
    <lineage>
        <taxon>Eukaryota</taxon>
        <taxon>Sar</taxon>
        <taxon>Alveolata</taxon>
        <taxon>Ciliophora</taxon>
        <taxon>Postciliodesmatophora</taxon>
        <taxon>Heterotrichea</taxon>
        <taxon>Heterotrichida</taxon>
        <taxon>Blepharismidae</taxon>
        <taxon>Blepharisma</taxon>
    </lineage>
</organism>
<protein>
    <submittedName>
        <fullName evidence="1">Uncharacterized protein</fullName>
    </submittedName>
</protein>
<accession>A0AAU9IQV3</accession>
<dbReference type="AlphaFoldDB" id="A0AAU9IQV3"/>
<keyword evidence="2" id="KW-1185">Reference proteome</keyword>
<name>A0AAU9IQV3_9CILI</name>
<evidence type="ECO:0000313" key="2">
    <source>
        <dbReference type="Proteomes" id="UP001162131"/>
    </source>
</evidence>
<evidence type="ECO:0000313" key="1">
    <source>
        <dbReference type="EMBL" id="CAG9311875.1"/>
    </source>
</evidence>
<sequence>MEISPKLTNSLEFAESILLPNYKKYAKHWLANATKNEIKGLKIISYIIKCEGKKRFKRPSMKPRISDLRAAENDIRKESMRSHYDIEFGVEQLKHISGSAILRYRKLSELSFSTILTKEALIYLERWIQLRDSEEYQTLLLNCLRGIYSCIKIQQNLPVTQTQESFYWYSAEDQERVKQSNRNFVQTAPTFYKRSRRALSSINPGDITFEIPAYDRSMSKERKLSGLRGNGDFTSWISNLNTGKVSLYQDSFSTHFSPIRSGRKSDFNTSVIIKVVP</sequence>